<dbReference type="RefSeq" id="WP_089349662.1">
    <property type="nucleotide sequence ID" value="NZ_BJUM01000004.1"/>
</dbReference>
<reference evidence="2 3" key="1">
    <citation type="submission" date="2019-07" db="EMBL/GenBank/DDBJ databases">
        <title>Whole genome shotgun sequence of Pseudoalteromonas espejiana NBRC 102222.</title>
        <authorList>
            <person name="Hosoyama A."/>
            <person name="Uohara A."/>
            <person name="Ohji S."/>
            <person name="Ichikawa N."/>
        </authorList>
    </citation>
    <scope>NUCLEOTIDE SEQUENCE [LARGE SCALE GENOMIC DNA]</scope>
    <source>
        <strain evidence="2 3">NBRC 102222</strain>
    </source>
</reference>
<keyword evidence="1" id="KW-1133">Transmembrane helix</keyword>
<evidence type="ECO:0000256" key="1">
    <source>
        <dbReference type="SAM" id="Phobius"/>
    </source>
</evidence>
<dbReference type="AlphaFoldDB" id="A0A510XRF3"/>
<keyword evidence="3" id="KW-1185">Reference proteome</keyword>
<evidence type="ECO:0000313" key="3">
    <source>
        <dbReference type="Proteomes" id="UP000321419"/>
    </source>
</evidence>
<protein>
    <submittedName>
        <fullName evidence="2">Uncharacterized protein</fullName>
    </submittedName>
</protein>
<organism evidence="2 3">
    <name type="scientific">Pseudoalteromonas espejiana</name>
    <dbReference type="NCBI Taxonomy" id="28107"/>
    <lineage>
        <taxon>Bacteria</taxon>
        <taxon>Pseudomonadati</taxon>
        <taxon>Pseudomonadota</taxon>
        <taxon>Gammaproteobacteria</taxon>
        <taxon>Alteromonadales</taxon>
        <taxon>Pseudoalteromonadaceae</taxon>
        <taxon>Pseudoalteromonas</taxon>
    </lineage>
</organism>
<name>A0A510XRF3_9GAMM</name>
<dbReference type="EMBL" id="BJUM01000004">
    <property type="protein sequence ID" value="GEK53602.1"/>
    <property type="molecule type" value="Genomic_DNA"/>
</dbReference>
<gene>
    <name evidence="2" type="ORF">PES01_04470</name>
</gene>
<keyword evidence="1" id="KW-0472">Membrane</keyword>
<accession>A0A510XRF3</accession>
<sequence length="74" mass="7999">MNINATLIGEIIFISVIVIGILSYYFGKRKTSTPKIATLIGVLLSFIPPFGLIYLTILVLKKDINQSNSGATLG</sequence>
<evidence type="ECO:0000313" key="2">
    <source>
        <dbReference type="EMBL" id="GEK53602.1"/>
    </source>
</evidence>
<dbReference type="OrthoDB" id="886161at2"/>
<dbReference type="Proteomes" id="UP000321419">
    <property type="component" value="Unassembled WGS sequence"/>
</dbReference>
<comment type="caution">
    <text evidence="2">The sequence shown here is derived from an EMBL/GenBank/DDBJ whole genome shotgun (WGS) entry which is preliminary data.</text>
</comment>
<keyword evidence="1" id="KW-0812">Transmembrane</keyword>
<feature type="transmembrane region" description="Helical" evidence="1">
    <location>
        <begin position="6"/>
        <end position="27"/>
    </location>
</feature>
<proteinExistence type="predicted"/>
<feature type="transmembrane region" description="Helical" evidence="1">
    <location>
        <begin position="39"/>
        <end position="60"/>
    </location>
</feature>